<organism evidence="15 16">
    <name type="scientific">Bifiguratus adelaidae</name>
    <dbReference type="NCBI Taxonomy" id="1938954"/>
    <lineage>
        <taxon>Eukaryota</taxon>
        <taxon>Fungi</taxon>
        <taxon>Fungi incertae sedis</taxon>
        <taxon>Mucoromycota</taxon>
        <taxon>Mucoromycotina</taxon>
        <taxon>Endogonomycetes</taxon>
        <taxon>Endogonales</taxon>
        <taxon>Endogonales incertae sedis</taxon>
        <taxon>Bifiguratus</taxon>
    </lineage>
</organism>
<evidence type="ECO:0000256" key="9">
    <source>
        <dbReference type="ARBA" id="ARBA00023010"/>
    </source>
</evidence>
<keyword evidence="8 14" id="KW-1133">Transmembrane helix</keyword>
<evidence type="ECO:0000256" key="4">
    <source>
        <dbReference type="ARBA" id="ARBA00022448"/>
    </source>
</evidence>
<dbReference type="GO" id="GO:0030674">
    <property type="term" value="F:protein-macromolecule adaptor activity"/>
    <property type="evidence" value="ECO:0007669"/>
    <property type="project" value="TreeGrafter"/>
</dbReference>
<evidence type="ECO:0008006" key="17">
    <source>
        <dbReference type="Google" id="ProtNLM"/>
    </source>
</evidence>
<evidence type="ECO:0000256" key="11">
    <source>
        <dbReference type="ARBA" id="ARBA00023136"/>
    </source>
</evidence>
<dbReference type="EMBL" id="MVBO01000126">
    <property type="protein sequence ID" value="OZJ02785.1"/>
    <property type="molecule type" value="Genomic_DNA"/>
</dbReference>
<feature type="region of interest" description="Disordered" evidence="13">
    <location>
        <begin position="374"/>
        <end position="393"/>
    </location>
</feature>
<dbReference type="Proteomes" id="UP000242875">
    <property type="component" value="Unassembled WGS sequence"/>
</dbReference>
<keyword evidence="9" id="KW-0811">Translocation</keyword>
<evidence type="ECO:0000256" key="1">
    <source>
        <dbReference type="ARBA" id="ARBA00004232"/>
    </source>
</evidence>
<dbReference type="GO" id="GO:0006999">
    <property type="term" value="P:nuclear pore organization"/>
    <property type="evidence" value="ECO:0007669"/>
    <property type="project" value="TreeGrafter"/>
</dbReference>
<comment type="caution">
    <text evidence="15">The sequence shown here is derived from an EMBL/GenBank/DDBJ whole genome shotgun (WGS) entry which is preliminary data.</text>
</comment>
<dbReference type="GO" id="GO:0031965">
    <property type="term" value="C:nuclear membrane"/>
    <property type="evidence" value="ECO:0007669"/>
    <property type="project" value="UniProtKB-SubCell"/>
</dbReference>
<keyword evidence="10" id="KW-0906">Nuclear pore complex</keyword>
<accession>A0A261XWN2</accession>
<feature type="transmembrane region" description="Helical" evidence="14">
    <location>
        <begin position="113"/>
        <end position="133"/>
    </location>
</feature>
<feature type="compositionally biased region" description="Polar residues" evidence="13">
    <location>
        <begin position="375"/>
        <end position="392"/>
    </location>
</feature>
<evidence type="ECO:0000256" key="7">
    <source>
        <dbReference type="ARBA" id="ARBA00022927"/>
    </source>
</evidence>
<feature type="transmembrane region" description="Helical" evidence="14">
    <location>
        <begin position="58"/>
        <end position="84"/>
    </location>
</feature>
<evidence type="ECO:0000256" key="12">
    <source>
        <dbReference type="ARBA" id="ARBA00023242"/>
    </source>
</evidence>
<evidence type="ECO:0000313" key="15">
    <source>
        <dbReference type="EMBL" id="OZJ02785.1"/>
    </source>
</evidence>
<keyword evidence="6" id="KW-0509">mRNA transport</keyword>
<dbReference type="AlphaFoldDB" id="A0A261XWN2"/>
<feature type="compositionally biased region" description="Low complexity" evidence="13">
    <location>
        <begin position="436"/>
        <end position="452"/>
    </location>
</feature>
<dbReference type="GO" id="GO:0015031">
    <property type="term" value="P:protein transport"/>
    <property type="evidence" value="ECO:0007669"/>
    <property type="project" value="UniProtKB-KW"/>
</dbReference>
<keyword evidence="5 14" id="KW-0812">Transmembrane</keyword>
<evidence type="ECO:0000256" key="3">
    <source>
        <dbReference type="ARBA" id="ARBA00005760"/>
    </source>
</evidence>
<dbReference type="GO" id="GO:0005816">
    <property type="term" value="C:spindle pole body"/>
    <property type="evidence" value="ECO:0007669"/>
    <property type="project" value="TreeGrafter"/>
</dbReference>
<dbReference type="GO" id="GO:0051028">
    <property type="term" value="P:mRNA transport"/>
    <property type="evidence" value="ECO:0007669"/>
    <property type="project" value="UniProtKB-KW"/>
</dbReference>
<feature type="transmembrane region" description="Helical" evidence="14">
    <location>
        <begin position="27"/>
        <end position="46"/>
    </location>
</feature>
<evidence type="ECO:0000256" key="13">
    <source>
        <dbReference type="SAM" id="MobiDB-lite"/>
    </source>
</evidence>
<dbReference type="Pfam" id="PF09531">
    <property type="entry name" value="Ndc1_Nup"/>
    <property type="match status" value="1"/>
</dbReference>
<keyword evidence="4" id="KW-0813">Transport</keyword>
<protein>
    <recommendedName>
        <fullName evidence="17">Nucleoporin NDC1</fullName>
    </recommendedName>
</protein>
<dbReference type="GO" id="GO:0070762">
    <property type="term" value="C:nuclear pore transmembrane ring"/>
    <property type="evidence" value="ECO:0007669"/>
    <property type="project" value="TreeGrafter"/>
</dbReference>
<comment type="subcellular location">
    <subcellularLocation>
        <location evidence="1">Nucleus membrane</location>
        <topology evidence="1">Multi-pass membrane protein</topology>
    </subcellularLocation>
    <subcellularLocation>
        <location evidence="2">Nucleus</location>
        <location evidence="2">Nuclear pore complex</location>
    </subcellularLocation>
</comment>
<dbReference type="OrthoDB" id="67850at2759"/>
<dbReference type="InterPro" id="IPR019049">
    <property type="entry name" value="Nucleoporin_prot_Ndc1/Nup"/>
</dbReference>
<keyword evidence="7" id="KW-0653">Protein transport</keyword>
<dbReference type="PANTHER" id="PTHR13269:SF6">
    <property type="entry name" value="NUCLEOPORIN NDC1"/>
    <property type="match status" value="1"/>
</dbReference>
<proteinExistence type="inferred from homology"/>
<evidence type="ECO:0000256" key="5">
    <source>
        <dbReference type="ARBA" id="ARBA00022692"/>
    </source>
</evidence>
<feature type="region of interest" description="Disordered" evidence="13">
    <location>
        <begin position="422"/>
        <end position="472"/>
    </location>
</feature>
<name>A0A261XWN2_9FUNG</name>
<evidence type="ECO:0000256" key="2">
    <source>
        <dbReference type="ARBA" id="ARBA00004567"/>
    </source>
</evidence>
<evidence type="ECO:0000256" key="10">
    <source>
        <dbReference type="ARBA" id="ARBA00023132"/>
    </source>
</evidence>
<evidence type="ECO:0000256" key="8">
    <source>
        <dbReference type="ARBA" id="ARBA00022989"/>
    </source>
</evidence>
<evidence type="ECO:0000256" key="6">
    <source>
        <dbReference type="ARBA" id="ARBA00022816"/>
    </source>
</evidence>
<evidence type="ECO:0000313" key="16">
    <source>
        <dbReference type="Proteomes" id="UP000242875"/>
    </source>
</evidence>
<sequence>MNATKAFGVSDFRTLCQRCLQERLTHLLFGAFAVAYILVILAQLRPVFPFSSSALRHIVHIFLAANTLFNAVVVGFPLVLLTIARKQRMTVQKRVNLTLYEDLVAIILNSDSWTFIGLYMLSALATTFVVLNLTGENYFLRVMVRPEGQYGTPQLSEKYIWCWTHCLCLAFCFYVRRTLQHRDTLKFPSIQLPQWFAIRSRFPIIVFDALSFYRKYFVRYVLVSEFASWLSYRLVALVWNMFYAVLDTPVIRLHIWDVPFYLRLAFCGFLCVLGWTAIDELTEAVFTQITQAISSATDPVTCIITGLQEKRPYIQSLALAESACMLKTNARLRAAIFHDVDRKPSTWEQISGQSLTIVNGLETELAKLRQGPALASNTKTSPQSITPSSQDPHQLKVMEADIFKPAPKPQNIFEQLSVTQRLPWSSGPKPQPSPSNPTNTTNTNDTTATVPNIFSSPGKPSLPQSGSRLSAPILQGHPAKSISQPLPETATLSESVKGIADLLSEMRALFASNQFLMHAVSDVWKKIYKRLGSSPVAEKAEQKLALIKGEEISTKELTTRYRQLTSPTLERITQKAFANVQQLVWATDLLRTLVLASYSEDRYGIVQNSIPQVLETFLSCLLEIESFIQHPPETVTIEQADVPQVAVREANIAAQALNQTLYDITTTFRESLGDLRVSPRYREKLQAFVDFAA</sequence>
<comment type="similarity">
    <text evidence="3">Belongs to the NDC1 family.</text>
</comment>
<keyword evidence="16" id="KW-1185">Reference proteome</keyword>
<gene>
    <name evidence="15" type="ORF">BZG36_03477</name>
</gene>
<dbReference type="PANTHER" id="PTHR13269">
    <property type="entry name" value="NUCLEOPORIN NDC1"/>
    <property type="match status" value="1"/>
</dbReference>
<keyword evidence="11 14" id="KW-0472">Membrane</keyword>
<evidence type="ECO:0000256" key="14">
    <source>
        <dbReference type="SAM" id="Phobius"/>
    </source>
</evidence>
<keyword evidence="12" id="KW-0539">Nucleus</keyword>
<reference evidence="15 16" key="1">
    <citation type="journal article" date="2017" name="Mycologia">
        <title>Bifiguratus adelaidae, gen. et sp. nov., a new member of Mucoromycotina in endophytic and soil-dwelling habitats.</title>
        <authorList>
            <person name="Torres-Cruz T.J."/>
            <person name="Billingsley Tobias T.L."/>
            <person name="Almatruk M."/>
            <person name="Hesse C."/>
            <person name="Kuske C.R."/>
            <person name="Desiro A."/>
            <person name="Benucci G.M."/>
            <person name="Bonito G."/>
            <person name="Stajich J.E."/>
            <person name="Dunlap C."/>
            <person name="Arnold A.E."/>
            <person name="Porras-Alfaro A."/>
        </authorList>
    </citation>
    <scope>NUCLEOTIDE SEQUENCE [LARGE SCALE GENOMIC DNA]</scope>
    <source>
        <strain evidence="15 16">AZ0501</strain>
    </source>
</reference>